<comment type="caution">
    <text evidence="1">The sequence shown here is derived from an EMBL/GenBank/DDBJ whole genome shotgun (WGS) entry which is preliminary data.</text>
</comment>
<evidence type="ECO:0000313" key="2">
    <source>
        <dbReference type="Proteomes" id="UP001143486"/>
    </source>
</evidence>
<protein>
    <recommendedName>
        <fullName evidence="3">Hypoxanthine phosphoribosyltransferase</fullName>
    </recommendedName>
</protein>
<organism evidence="1 2">
    <name type="scientific">Maricaulis virginensis</name>
    <dbReference type="NCBI Taxonomy" id="144022"/>
    <lineage>
        <taxon>Bacteria</taxon>
        <taxon>Pseudomonadati</taxon>
        <taxon>Pseudomonadota</taxon>
        <taxon>Alphaproteobacteria</taxon>
        <taxon>Maricaulales</taxon>
        <taxon>Maricaulaceae</taxon>
        <taxon>Maricaulis</taxon>
    </lineage>
</organism>
<gene>
    <name evidence="1" type="ORF">GCM10017621_08940</name>
</gene>
<reference evidence="1" key="1">
    <citation type="journal article" date="2014" name="Int. J. Syst. Evol. Microbiol.">
        <title>Complete genome sequence of Corynebacterium casei LMG S-19264T (=DSM 44701T), isolated from a smear-ripened cheese.</title>
        <authorList>
            <consortium name="US DOE Joint Genome Institute (JGI-PGF)"/>
            <person name="Walter F."/>
            <person name="Albersmeier A."/>
            <person name="Kalinowski J."/>
            <person name="Ruckert C."/>
        </authorList>
    </citation>
    <scope>NUCLEOTIDE SEQUENCE</scope>
    <source>
        <strain evidence="1">VKM B-1513</strain>
    </source>
</reference>
<sequence length="129" mass="14080">MVQDKRFISADGLLADSIRLARQIHDAGFRPTHIVAVWRGGAPVGIAVQEYLEYRGLETHHIAVRTASYTGIDRQAPVVRVFGEGYLVDTLNAEDRLLIASMTCSTAAARSRPCSVCCRRNAAATIPAR</sequence>
<dbReference type="SUPFAM" id="SSF53271">
    <property type="entry name" value="PRTase-like"/>
    <property type="match status" value="1"/>
</dbReference>
<reference evidence="1" key="2">
    <citation type="submission" date="2023-01" db="EMBL/GenBank/DDBJ databases">
        <authorList>
            <person name="Sun Q."/>
            <person name="Evtushenko L."/>
        </authorList>
    </citation>
    <scope>NUCLEOTIDE SEQUENCE</scope>
    <source>
        <strain evidence="1">VKM B-1513</strain>
    </source>
</reference>
<accession>A0A9W6MMZ9</accession>
<dbReference type="Proteomes" id="UP001143486">
    <property type="component" value="Unassembled WGS sequence"/>
</dbReference>
<evidence type="ECO:0008006" key="3">
    <source>
        <dbReference type="Google" id="ProtNLM"/>
    </source>
</evidence>
<proteinExistence type="predicted"/>
<keyword evidence="2" id="KW-1185">Reference proteome</keyword>
<name>A0A9W6MMZ9_9PROT</name>
<dbReference type="Gene3D" id="3.40.50.2020">
    <property type="match status" value="1"/>
</dbReference>
<dbReference type="AlphaFoldDB" id="A0A9W6MMZ9"/>
<dbReference type="EMBL" id="BSFE01000002">
    <property type="protein sequence ID" value="GLK51386.1"/>
    <property type="molecule type" value="Genomic_DNA"/>
</dbReference>
<dbReference type="InterPro" id="IPR029057">
    <property type="entry name" value="PRTase-like"/>
</dbReference>
<evidence type="ECO:0000313" key="1">
    <source>
        <dbReference type="EMBL" id="GLK51386.1"/>
    </source>
</evidence>